<evidence type="ECO:0000313" key="8">
    <source>
        <dbReference type="EMBL" id="MXN44282.1"/>
    </source>
</evidence>
<evidence type="ECO:0000256" key="1">
    <source>
        <dbReference type="ARBA" id="ARBA00004370"/>
    </source>
</evidence>
<dbReference type="PROSITE" id="PS00330">
    <property type="entry name" value="HEMOLYSIN_CALCIUM"/>
    <property type="match status" value="3"/>
</dbReference>
<keyword evidence="4" id="KW-0800">Toxin</keyword>
<name>A0A6N8SBD9_9HYPH</name>
<dbReference type="InterPro" id="IPR001343">
    <property type="entry name" value="Hemolysn_Ca-bd"/>
</dbReference>
<dbReference type="InterPro" id="IPR018511">
    <property type="entry name" value="Hemolysin-typ_Ca-bd_CS"/>
</dbReference>
<gene>
    <name evidence="8" type="ORF">GR138_03710</name>
</gene>
<dbReference type="InterPro" id="IPR003995">
    <property type="entry name" value="RTX_toxin_determinant-A"/>
</dbReference>
<evidence type="ECO:0000256" key="4">
    <source>
        <dbReference type="ARBA" id="ARBA00022656"/>
    </source>
</evidence>
<reference evidence="8 9" key="1">
    <citation type="submission" date="2019-12" db="EMBL/GenBank/DDBJ databases">
        <title>Shinella kummerowiae sp. nov., a symbiotic bacterium isolated from root nodules of the herbal legume Kummerowia stipulacea.</title>
        <authorList>
            <person name="Gao J."/>
        </authorList>
    </citation>
    <scope>NUCLEOTIDE SEQUENCE [LARGE SCALE GENOMIC DNA]</scope>
    <source>
        <strain evidence="8 9">CCBAU 25048</strain>
    </source>
</reference>
<keyword evidence="9" id="KW-1185">Reference proteome</keyword>
<dbReference type="Gene3D" id="2.150.10.10">
    <property type="entry name" value="Serralysin-like metalloprotease, C-terminal"/>
    <property type="match status" value="5"/>
</dbReference>
<keyword evidence="5" id="KW-0677">Repeat</keyword>
<evidence type="ECO:0000313" key="9">
    <source>
        <dbReference type="Proteomes" id="UP000435802"/>
    </source>
</evidence>
<proteinExistence type="predicted"/>
<dbReference type="PRINTS" id="PR00313">
    <property type="entry name" value="CABNDNGRPT"/>
</dbReference>
<dbReference type="GO" id="GO:0090729">
    <property type="term" value="F:toxin activity"/>
    <property type="evidence" value="ECO:0007669"/>
    <property type="project" value="UniProtKB-KW"/>
</dbReference>
<sequence length="771" mass="81076">MAIKFGTVGKDTLKDTKLGDYYLGLLGDDTFTGSTGPDYFSGGFGNDTFRIGSGFTSVNGGEGQDKVVVSAGPWAIGLPTYYDESTLIINLSTGQIVSLRDIEVVQVGSATYTFRYGSDTANTINGGSGIDFIKGLDGNDTIKSGAGNDVISSGEGGDRVDTGAGDDIIDDSFEMIGGFTILSSYRNTRQVNDFSLGEGNDKLFLHLHVYHAYESNTEYWNAYDYYKVDGGSGADVLYITENMWGGSEWSIANGKEIWAISDSGLKSRWAEFTGIEQIVDLDRDIVWTKATNSYARQTKNLTGTVLSEKIVGTTGNDTLNGKGGFDYFTGGAGTDTVVLSGPSSLYTNNMAFEESLVRTKNGFTGARLDNTLDKSAVVIAADVEKIKFLGGLGSSDDTVYNFAILKNNALATRGTSTHDFYVVTENASGLVPQTLSLKAGHDHVLGEGTIKLVDGGDGNDIIEWRDLTGPAVIRGGKGNDEITISGFDETPFATVEGGDGDDVLYVMGAGTIHGGNGDDWIGFFDGTKATGGAGNDTFSAEVFTDGSSVDGGTGADAVTIEGTVTDYRLMKTATGYELTHKEYGGKLSMKSIEAIEFGDAAFNLALSSPFSNYNGGANDDKKFGGTTLDLMNGGAGNDNLFGMAGNDVLSGDAGNDTLNGGDGDDVLAGGTGNDTLRGGAGFDTFVFFGYDPNAVGVDRIKDFKAGKGLGDVIALRQDNPEFDSFHDIMKATVQSGKNVVITLNGGGYDLGTIILENVTKASLVADDFMFI</sequence>
<dbReference type="GO" id="GO:0005576">
    <property type="term" value="C:extracellular region"/>
    <property type="evidence" value="ECO:0007669"/>
    <property type="project" value="UniProtKB-SubCell"/>
</dbReference>
<dbReference type="InterPro" id="IPR050557">
    <property type="entry name" value="RTX_toxin/Mannuronan_C5-epim"/>
</dbReference>
<evidence type="ECO:0000256" key="6">
    <source>
        <dbReference type="ARBA" id="ARBA00023026"/>
    </source>
</evidence>
<organism evidence="8 9">
    <name type="scientific">Shinella kummerowiae</name>
    <dbReference type="NCBI Taxonomy" id="417745"/>
    <lineage>
        <taxon>Bacteria</taxon>
        <taxon>Pseudomonadati</taxon>
        <taxon>Pseudomonadota</taxon>
        <taxon>Alphaproteobacteria</taxon>
        <taxon>Hyphomicrobiales</taxon>
        <taxon>Rhizobiaceae</taxon>
        <taxon>Shinella</taxon>
    </lineage>
</organism>
<dbReference type="RefSeq" id="WP_160857239.1">
    <property type="nucleotide sequence ID" value="NZ_WUMK01000001.1"/>
</dbReference>
<accession>A0A6N8SBD9</accession>
<keyword evidence="3" id="KW-0964">Secreted</keyword>
<dbReference type="GO" id="GO:0005509">
    <property type="term" value="F:calcium ion binding"/>
    <property type="evidence" value="ECO:0007669"/>
    <property type="project" value="InterPro"/>
</dbReference>
<dbReference type="OrthoDB" id="8400334at2"/>
<comment type="subcellular location">
    <subcellularLocation>
        <location evidence="1">Membrane</location>
    </subcellularLocation>
    <subcellularLocation>
        <location evidence="2">Secreted</location>
    </subcellularLocation>
</comment>
<evidence type="ECO:0000256" key="3">
    <source>
        <dbReference type="ARBA" id="ARBA00022525"/>
    </source>
</evidence>
<evidence type="ECO:0000256" key="7">
    <source>
        <dbReference type="ARBA" id="ARBA00023136"/>
    </source>
</evidence>
<keyword evidence="7" id="KW-0472">Membrane</keyword>
<dbReference type="Proteomes" id="UP000435802">
    <property type="component" value="Unassembled WGS sequence"/>
</dbReference>
<comment type="caution">
    <text evidence="8">The sequence shown here is derived from an EMBL/GenBank/DDBJ whole genome shotgun (WGS) entry which is preliminary data.</text>
</comment>
<dbReference type="AlphaFoldDB" id="A0A6N8SBD9"/>
<dbReference type="EMBL" id="WUMK01000001">
    <property type="protein sequence ID" value="MXN44282.1"/>
    <property type="molecule type" value="Genomic_DNA"/>
</dbReference>
<evidence type="ECO:0000256" key="5">
    <source>
        <dbReference type="ARBA" id="ARBA00022737"/>
    </source>
</evidence>
<dbReference type="SUPFAM" id="SSF51120">
    <property type="entry name" value="beta-Roll"/>
    <property type="match status" value="4"/>
</dbReference>
<dbReference type="Pfam" id="PF00353">
    <property type="entry name" value="HemolysinCabind"/>
    <property type="match status" value="4"/>
</dbReference>
<dbReference type="GO" id="GO:0016020">
    <property type="term" value="C:membrane"/>
    <property type="evidence" value="ECO:0007669"/>
    <property type="project" value="UniProtKB-SubCell"/>
</dbReference>
<evidence type="ECO:0008006" key="10">
    <source>
        <dbReference type="Google" id="ProtNLM"/>
    </source>
</evidence>
<dbReference type="PRINTS" id="PR01488">
    <property type="entry name" value="RTXTOXINA"/>
</dbReference>
<dbReference type="PANTHER" id="PTHR38340:SF1">
    <property type="entry name" value="S-LAYER PROTEIN"/>
    <property type="match status" value="1"/>
</dbReference>
<dbReference type="PANTHER" id="PTHR38340">
    <property type="entry name" value="S-LAYER PROTEIN"/>
    <property type="match status" value="1"/>
</dbReference>
<dbReference type="InterPro" id="IPR011049">
    <property type="entry name" value="Serralysin-like_metalloprot_C"/>
</dbReference>
<evidence type="ECO:0000256" key="2">
    <source>
        <dbReference type="ARBA" id="ARBA00004613"/>
    </source>
</evidence>
<keyword evidence="6" id="KW-0843">Virulence</keyword>
<protein>
    <recommendedName>
        <fullName evidence="10">Calcium-binding protein</fullName>
    </recommendedName>
</protein>